<sequence>MPVRMMLQSLDSRELSEWQAYFFIVNEEMEKEMTKQKDTGGIKVMEAGLQSGIAGASAYNKARKRR</sequence>
<reference evidence="1" key="1">
    <citation type="submission" date="2020-03" db="EMBL/GenBank/DDBJ databases">
        <title>The deep terrestrial virosphere.</title>
        <authorList>
            <person name="Holmfeldt K."/>
            <person name="Nilsson E."/>
            <person name="Simone D."/>
            <person name="Lopez-Fernandez M."/>
            <person name="Wu X."/>
            <person name="de Brujin I."/>
            <person name="Lundin D."/>
            <person name="Andersson A."/>
            <person name="Bertilsson S."/>
            <person name="Dopson M."/>
        </authorList>
    </citation>
    <scope>NUCLEOTIDE SEQUENCE</scope>
    <source>
        <strain evidence="1">MM415B00381</strain>
    </source>
</reference>
<dbReference type="AlphaFoldDB" id="A0A6M3J6M1"/>
<organism evidence="1">
    <name type="scientific">viral metagenome</name>
    <dbReference type="NCBI Taxonomy" id="1070528"/>
    <lineage>
        <taxon>unclassified sequences</taxon>
        <taxon>metagenomes</taxon>
        <taxon>organismal metagenomes</taxon>
    </lineage>
</organism>
<protein>
    <submittedName>
        <fullName evidence="1">Uncharacterized protein</fullName>
    </submittedName>
</protein>
<evidence type="ECO:0000313" key="1">
    <source>
        <dbReference type="EMBL" id="QJA65719.1"/>
    </source>
</evidence>
<accession>A0A6M3J6M1</accession>
<name>A0A6M3J6M1_9ZZZZ</name>
<dbReference type="EMBL" id="MT141543">
    <property type="protein sequence ID" value="QJA65719.1"/>
    <property type="molecule type" value="Genomic_DNA"/>
</dbReference>
<gene>
    <name evidence="1" type="ORF">MM415B00381_0032</name>
</gene>
<proteinExistence type="predicted"/>